<reference evidence="1 2" key="1">
    <citation type="submission" date="2019-07" db="EMBL/GenBank/DDBJ databases">
        <title>Complete Genome Sequence and Methylome Analysis of Nocardia otitidis-caviarum NEB252.</title>
        <authorList>
            <person name="Fomenkov A."/>
            <person name="Anton B.P."/>
            <person name="Vincze T."/>
            <person name="Roberts R.J."/>
        </authorList>
    </citation>
    <scope>NUCLEOTIDE SEQUENCE [LARGE SCALE GENOMIC DNA]</scope>
    <source>
        <strain evidence="1 2">NEB252</strain>
    </source>
</reference>
<dbReference type="Proteomes" id="UP000317039">
    <property type="component" value="Chromosome"/>
</dbReference>
<dbReference type="InterPro" id="IPR012349">
    <property type="entry name" value="Split_barrel_FMN-bd"/>
</dbReference>
<dbReference type="Gene3D" id="2.30.110.10">
    <property type="entry name" value="Electron Transport, Fmn-binding Protein, Chain A"/>
    <property type="match status" value="1"/>
</dbReference>
<gene>
    <name evidence="1" type="ORF">FOH10_16185</name>
</gene>
<accession>A0A516NXB9</accession>
<organism evidence="1 2">
    <name type="scientific">Nocardia otitidiscaviarum</name>
    <dbReference type="NCBI Taxonomy" id="1823"/>
    <lineage>
        <taxon>Bacteria</taxon>
        <taxon>Bacillati</taxon>
        <taxon>Actinomycetota</taxon>
        <taxon>Actinomycetes</taxon>
        <taxon>Mycobacteriales</taxon>
        <taxon>Nocardiaceae</taxon>
        <taxon>Nocardia</taxon>
    </lineage>
</organism>
<proteinExistence type="predicted"/>
<protein>
    <submittedName>
        <fullName evidence="1">Nitroreductase family deazaflavin-dependent oxidoreductase</fullName>
    </submittedName>
</protein>
<sequence>MRSYSDYLRWLYRTGRPNWFARVQNRASAWVFALGIAPRRVAALGIVGRRSGRLIWFPIVLTEVDGERYVVSMLGPNVNWVRNLAAAHGRAVLRHGRREDVRLTEVEPAHRPPILRRYVQIAPGARPHIPVGRDAPLTDWQRIAADYPVFRITR</sequence>
<name>A0A516NXB9_9NOCA</name>
<dbReference type="EMBL" id="CP041695">
    <property type="protein sequence ID" value="QDP83531.1"/>
    <property type="molecule type" value="Genomic_DNA"/>
</dbReference>
<dbReference type="AlphaFoldDB" id="A0A516NXB9"/>
<evidence type="ECO:0000313" key="2">
    <source>
        <dbReference type="Proteomes" id="UP000317039"/>
    </source>
</evidence>
<evidence type="ECO:0000313" key="1">
    <source>
        <dbReference type="EMBL" id="QDP83531.1"/>
    </source>
</evidence>
<dbReference type="KEGG" id="nod:FOH10_16185"/>